<reference evidence="1" key="2">
    <citation type="journal article" date="2021" name="PeerJ">
        <title>Extensive microbial diversity within the chicken gut microbiome revealed by metagenomics and culture.</title>
        <authorList>
            <person name="Gilroy R."/>
            <person name="Ravi A."/>
            <person name="Getino M."/>
            <person name="Pursley I."/>
            <person name="Horton D.L."/>
            <person name="Alikhan N.F."/>
            <person name="Baker D."/>
            <person name="Gharbi K."/>
            <person name="Hall N."/>
            <person name="Watson M."/>
            <person name="Adriaenssens E.M."/>
            <person name="Foster-Nyarko E."/>
            <person name="Jarju S."/>
            <person name="Secka A."/>
            <person name="Antonio M."/>
            <person name="Oren A."/>
            <person name="Chaudhuri R.R."/>
            <person name="La Ragione R."/>
            <person name="Hildebrand F."/>
            <person name="Pallen M.J."/>
        </authorList>
    </citation>
    <scope>NUCLEOTIDE SEQUENCE</scope>
    <source>
        <strain evidence="1">CHK176-22527</strain>
    </source>
</reference>
<evidence type="ECO:0000313" key="1">
    <source>
        <dbReference type="EMBL" id="HIT99287.1"/>
    </source>
</evidence>
<protein>
    <recommendedName>
        <fullName evidence="3">DNA polymerase III subunit delta</fullName>
    </recommendedName>
</protein>
<dbReference type="InterPro" id="IPR050238">
    <property type="entry name" value="DNA_Rep/Repair_Clamp_Loader"/>
</dbReference>
<dbReference type="PANTHER" id="PTHR11669">
    <property type="entry name" value="REPLICATION FACTOR C / DNA POLYMERASE III GAMMA-TAU SUBUNIT"/>
    <property type="match status" value="1"/>
</dbReference>
<reference evidence="1" key="1">
    <citation type="submission" date="2020-10" db="EMBL/GenBank/DDBJ databases">
        <authorList>
            <person name="Gilroy R."/>
        </authorList>
    </citation>
    <scope>NUCLEOTIDE SEQUENCE</scope>
    <source>
        <strain evidence="1">CHK176-22527</strain>
    </source>
</reference>
<dbReference type="SUPFAM" id="SSF52540">
    <property type="entry name" value="P-loop containing nucleoside triphosphate hydrolases"/>
    <property type="match status" value="1"/>
</dbReference>
<dbReference type="Pfam" id="PF13177">
    <property type="entry name" value="DNA_pol3_delta2"/>
    <property type="match status" value="1"/>
</dbReference>
<name>A0A9D1KUR6_9FIRM</name>
<sequence length="276" mass="31839">MSFDFEMRRDNDALIRRLEEAAAEDRVSHAYIFEGDSRLDKRKFAEGFIKEILCPKTETEYENRDCCGCSICSKIDHGNHEDIIYISSDGNSVKDAQIIEVQERIKIKPFGSRNIVVVEDSDAMTVRAQNRFLKTLEEPPEGAVIILLSENMENLLPTIQSRCVKYRLNCFSEKEENQSVSAGREIFEMTLMHAPFYKMKGRLEKIARDKENTAEFLDSLQMEYRNLLINDSSSIRKIKDEEIMNRIHEVETARRQIKQGVSPSYALKNLILKIGG</sequence>
<comment type="caution">
    <text evidence="1">The sequence shown here is derived from an EMBL/GenBank/DDBJ whole genome shotgun (WGS) entry which is preliminary data.</text>
</comment>
<dbReference type="GO" id="GO:0006261">
    <property type="term" value="P:DNA-templated DNA replication"/>
    <property type="evidence" value="ECO:0007669"/>
    <property type="project" value="TreeGrafter"/>
</dbReference>
<evidence type="ECO:0000313" key="2">
    <source>
        <dbReference type="Proteomes" id="UP000824159"/>
    </source>
</evidence>
<dbReference type="PANTHER" id="PTHR11669:SF8">
    <property type="entry name" value="DNA POLYMERASE III SUBUNIT DELTA"/>
    <property type="match status" value="1"/>
</dbReference>
<dbReference type="Gene3D" id="3.40.50.300">
    <property type="entry name" value="P-loop containing nucleotide triphosphate hydrolases"/>
    <property type="match status" value="1"/>
</dbReference>
<dbReference type="AlphaFoldDB" id="A0A9D1KUR6"/>
<dbReference type="EMBL" id="DVLX01000034">
    <property type="protein sequence ID" value="HIT99287.1"/>
    <property type="molecule type" value="Genomic_DNA"/>
</dbReference>
<evidence type="ECO:0008006" key="3">
    <source>
        <dbReference type="Google" id="ProtNLM"/>
    </source>
</evidence>
<proteinExistence type="predicted"/>
<organism evidence="1 2">
    <name type="scientific">Candidatus Allocopromorpha excrementavium</name>
    <dbReference type="NCBI Taxonomy" id="2840741"/>
    <lineage>
        <taxon>Bacteria</taxon>
        <taxon>Bacillati</taxon>
        <taxon>Bacillota</taxon>
        <taxon>Clostridia</taxon>
        <taxon>Eubacteriales</taxon>
        <taxon>Eubacteriaceae</taxon>
        <taxon>Eubacteriaceae incertae sedis</taxon>
        <taxon>Candidatus Allocopromorpha</taxon>
    </lineage>
</organism>
<dbReference type="InterPro" id="IPR027417">
    <property type="entry name" value="P-loop_NTPase"/>
</dbReference>
<dbReference type="Proteomes" id="UP000824159">
    <property type="component" value="Unassembled WGS sequence"/>
</dbReference>
<gene>
    <name evidence="1" type="ORF">IAD12_03425</name>
</gene>
<accession>A0A9D1KUR6</accession>